<evidence type="ECO:0000313" key="1">
    <source>
        <dbReference type="EMBL" id="PON36539.1"/>
    </source>
</evidence>
<gene>
    <name evidence="1" type="ORF">PanWU01x14_327620</name>
</gene>
<protein>
    <submittedName>
        <fullName evidence="1">Uncharacterized protein</fullName>
    </submittedName>
</protein>
<accession>A0A2P5AJ13</accession>
<name>A0A2P5AJ13_PARAD</name>
<dbReference type="EMBL" id="JXTB01000565">
    <property type="protein sequence ID" value="PON36539.1"/>
    <property type="molecule type" value="Genomic_DNA"/>
</dbReference>
<keyword evidence="2" id="KW-1185">Reference proteome</keyword>
<dbReference type="AlphaFoldDB" id="A0A2P5AJ13"/>
<organism evidence="1 2">
    <name type="scientific">Parasponia andersonii</name>
    <name type="common">Sponia andersonii</name>
    <dbReference type="NCBI Taxonomy" id="3476"/>
    <lineage>
        <taxon>Eukaryota</taxon>
        <taxon>Viridiplantae</taxon>
        <taxon>Streptophyta</taxon>
        <taxon>Embryophyta</taxon>
        <taxon>Tracheophyta</taxon>
        <taxon>Spermatophyta</taxon>
        <taxon>Magnoliopsida</taxon>
        <taxon>eudicotyledons</taxon>
        <taxon>Gunneridae</taxon>
        <taxon>Pentapetalae</taxon>
        <taxon>rosids</taxon>
        <taxon>fabids</taxon>
        <taxon>Rosales</taxon>
        <taxon>Cannabaceae</taxon>
        <taxon>Parasponia</taxon>
    </lineage>
</organism>
<comment type="caution">
    <text evidence="1">The sequence shown here is derived from an EMBL/GenBank/DDBJ whole genome shotgun (WGS) entry which is preliminary data.</text>
</comment>
<reference evidence="2" key="1">
    <citation type="submission" date="2016-06" db="EMBL/GenBank/DDBJ databases">
        <title>Parallel loss of symbiosis genes in relatives of nitrogen-fixing non-legume Parasponia.</title>
        <authorList>
            <person name="Van Velzen R."/>
            <person name="Holmer R."/>
            <person name="Bu F."/>
            <person name="Rutten L."/>
            <person name="Van Zeijl A."/>
            <person name="Liu W."/>
            <person name="Santuari L."/>
            <person name="Cao Q."/>
            <person name="Sharma T."/>
            <person name="Shen D."/>
            <person name="Roswanjaya Y."/>
            <person name="Wardhani T."/>
            <person name="Kalhor M.S."/>
            <person name="Jansen J."/>
            <person name="Van den Hoogen J."/>
            <person name="Gungor B."/>
            <person name="Hartog M."/>
            <person name="Hontelez J."/>
            <person name="Verver J."/>
            <person name="Yang W.-C."/>
            <person name="Schijlen E."/>
            <person name="Repin R."/>
            <person name="Schilthuizen M."/>
            <person name="Schranz E."/>
            <person name="Heidstra R."/>
            <person name="Miyata K."/>
            <person name="Fedorova E."/>
            <person name="Kohlen W."/>
            <person name="Bisseling T."/>
            <person name="Smit S."/>
            <person name="Geurts R."/>
        </authorList>
    </citation>
    <scope>NUCLEOTIDE SEQUENCE [LARGE SCALE GENOMIC DNA]</scope>
    <source>
        <strain evidence="2">cv. WU1-14</strain>
    </source>
</reference>
<evidence type="ECO:0000313" key="2">
    <source>
        <dbReference type="Proteomes" id="UP000237105"/>
    </source>
</evidence>
<sequence>MREVGRGEMVKPKKAIDVVDAVVDDKFEEFYGFEFEGDKRAEGLDMREKSSITREGDWFRQDLYEREDLVR</sequence>
<proteinExistence type="predicted"/>
<dbReference type="Proteomes" id="UP000237105">
    <property type="component" value="Unassembled WGS sequence"/>
</dbReference>